<protein>
    <recommendedName>
        <fullName evidence="3">non-specific serine/threonine protein kinase</fullName>
        <ecNumber evidence="3">2.7.11.1</ecNumber>
    </recommendedName>
</protein>
<evidence type="ECO:0000256" key="1">
    <source>
        <dbReference type="ARBA" id="ARBA00004162"/>
    </source>
</evidence>
<keyword evidence="10 21" id="KW-0732">Signal</keyword>
<dbReference type="AlphaFoldDB" id="A0A2R6QBX2"/>
<dbReference type="PANTHER" id="PTHR27008:SF499">
    <property type="entry name" value="OS06G0581500 PROTEIN"/>
    <property type="match status" value="1"/>
</dbReference>
<keyword evidence="5" id="KW-0723">Serine/threonine-protein kinase</keyword>
<evidence type="ECO:0000256" key="3">
    <source>
        <dbReference type="ARBA" id="ARBA00012513"/>
    </source>
</evidence>
<evidence type="ECO:0000256" key="19">
    <source>
        <dbReference type="ARBA" id="ARBA00047899"/>
    </source>
</evidence>
<reference evidence="24" key="2">
    <citation type="journal article" date="2018" name="BMC Genomics">
        <title>A manually annotated Actinidia chinensis var. chinensis (kiwifruit) genome highlights the challenges associated with draft genomes and gene prediction in plants.</title>
        <authorList>
            <person name="Pilkington S.M."/>
            <person name="Crowhurst R."/>
            <person name="Hilario E."/>
            <person name="Nardozza S."/>
            <person name="Fraser L."/>
            <person name="Peng Y."/>
            <person name="Gunaseelan K."/>
            <person name="Simpson R."/>
            <person name="Tahir J."/>
            <person name="Deroles S.C."/>
            <person name="Templeton K."/>
            <person name="Luo Z."/>
            <person name="Davy M."/>
            <person name="Cheng C."/>
            <person name="McNeilage M."/>
            <person name="Scaglione D."/>
            <person name="Liu Y."/>
            <person name="Zhang Q."/>
            <person name="Datson P."/>
            <person name="De Silva N."/>
            <person name="Gardiner S.E."/>
            <person name="Bassett H."/>
            <person name="Chagne D."/>
            <person name="McCallum J."/>
            <person name="Dzierzon H."/>
            <person name="Deng C."/>
            <person name="Wang Y.Y."/>
            <person name="Barron L."/>
            <person name="Manako K."/>
            <person name="Bowen J."/>
            <person name="Foster T.M."/>
            <person name="Erridge Z.A."/>
            <person name="Tiffin H."/>
            <person name="Waite C.N."/>
            <person name="Davies K.M."/>
            <person name="Grierson E.P."/>
            <person name="Laing W.A."/>
            <person name="Kirk R."/>
            <person name="Chen X."/>
            <person name="Wood M."/>
            <person name="Montefiori M."/>
            <person name="Brummell D.A."/>
            <person name="Schwinn K.E."/>
            <person name="Catanach A."/>
            <person name="Fullerton C."/>
            <person name="Li D."/>
            <person name="Meiyalaghan S."/>
            <person name="Nieuwenhuizen N."/>
            <person name="Read N."/>
            <person name="Prakash R."/>
            <person name="Hunter D."/>
            <person name="Zhang H."/>
            <person name="McKenzie M."/>
            <person name="Knabel M."/>
            <person name="Harris A."/>
            <person name="Allan A.C."/>
            <person name="Gleave A."/>
            <person name="Chen A."/>
            <person name="Janssen B.J."/>
            <person name="Plunkett B."/>
            <person name="Ampomah-Dwamena C."/>
            <person name="Voogd C."/>
            <person name="Leif D."/>
            <person name="Lafferty D."/>
            <person name="Souleyre E.J.F."/>
            <person name="Varkonyi-Gasic E."/>
            <person name="Gambi F."/>
            <person name="Hanley J."/>
            <person name="Yao J.L."/>
            <person name="Cheung J."/>
            <person name="David K.M."/>
            <person name="Warren B."/>
            <person name="Marsh K."/>
            <person name="Snowden K.C."/>
            <person name="Lin-Wang K."/>
            <person name="Brian L."/>
            <person name="Martinez-Sanchez M."/>
            <person name="Wang M."/>
            <person name="Ileperuma N."/>
            <person name="Macnee N."/>
            <person name="Campin R."/>
            <person name="McAtee P."/>
            <person name="Drummond R.S.M."/>
            <person name="Espley R.V."/>
            <person name="Ireland H.S."/>
            <person name="Wu R."/>
            <person name="Atkinson R.G."/>
            <person name="Karunairetnam S."/>
            <person name="Bulley S."/>
            <person name="Chunkath S."/>
            <person name="Hanley Z."/>
            <person name="Storey R."/>
            <person name="Thrimawithana A.H."/>
            <person name="Thomson S."/>
            <person name="David C."/>
            <person name="Testolin R."/>
            <person name="Huang H."/>
            <person name="Hellens R.P."/>
            <person name="Schaffer R.J."/>
        </authorList>
    </citation>
    <scope>NUCLEOTIDE SEQUENCE [LARGE SCALE GENOMIC DNA]</scope>
    <source>
        <strain evidence="24">cv. Red5</strain>
    </source>
</reference>
<evidence type="ECO:0000259" key="22">
    <source>
        <dbReference type="PROSITE" id="PS50011"/>
    </source>
</evidence>
<dbReference type="Gene3D" id="3.80.10.10">
    <property type="entry name" value="Ribonuclease Inhibitor"/>
    <property type="match status" value="1"/>
</dbReference>
<dbReference type="FunFam" id="3.80.10.10:FF:000400">
    <property type="entry name" value="Nuclear pore complex protein NUP107"/>
    <property type="match status" value="1"/>
</dbReference>
<evidence type="ECO:0000256" key="18">
    <source>
        <dbReference type="ARBA" id="ARBA00023180"/>
    </source>
</evidence>
<reference evidence="23 24" key="1">
    <citation type="submission" date="2017-07" db="EMBL/GenBank/DDBJ databases">
        <title>An improved, manually edited Actinidia chinensis var. chinensis (kiwifruit) genome highlights the challenges associated with draft genomes and gene prediction in plants.</title>
        <authorList>
            <person name="Pilkington S."/>
            <person name="Crowhurst R."/>
            <person name="Hilario E."/>
            <person name="Nardozza S."/>
            <person name="Fraser L."/>
            <person name="Peng Y."/>
            <person name="Gunaseelan K."/>
            <person name="Simpson R."/>
            <person name="Tahir J."/>
            <person name="Deroles S."/>
            <person name="Templeton K."/>
            <person name="Luo Z."/>
            <person name="Davy M."/>
            <person name="Cheng C."/>
            <person name="Mcneilage M."/>
            <person name="Scaglione D."/>
            <person name="Liu Y."/>
            <person name="Zhang Q."/>
            <person name="Datson P."/>
            <person name="De Silva N."/>
            <person name="Gardiner S."/>
            <person name="Bassett H."/>
            <person name="Chagne D."/>
            <person name="Mccallum J."/>
            <person name="Dzierzon H."/>
            <person name="Deng C."/>
            <person name="Wang Y.-Y."/>
            <person name="Barron N."/>
            <person name="Manako K."/>
            <person name="Bowen J."/>
            <person name="Foster T."/>
            <person name="Erridge Z."/>
            <person name="Tiffin H."/>
            <person name="Waite C."/>
            <person name="Davies K."/>
            <person name="Grierson E."/>
            <person name="Laing W."/>
            <person name="Kirk R."/>
            <person name="Chen X."/>
            <person name="Wood M."/>
            <person name="Montefiori M."/>
            <person name="Brummell D."/>
            <person name="Schwinn K."/>
            <person name="Catanach A."/>
            <person name="Fullerton C."/>
            <person name="Li D."/>
            <person name="Meiyalaghan S."/>
            <person name="Nieuwenhuizen N."/>
            <person name="Read N."/>
            <person name="Prakash R."/>
            <person name="Hunter D."/>
            <person name="Zhang H."/>
            <person name="Mckenzie M."/>
            <person name="Knabel M."/>
            <person name="Harris A."/>
            <person name="Allan A."/>
            <person name="Chen A."/>
            <person name="Janssen B."/>
            <person name="Plunkett B."/>
            <person name="Dwamena C."/>
            <person name="Voogd C."/>
            <person name="Leif D."/>
            <person name="Lafferty D."/>
            <person name="Souleyre E."/>
            <person name="Varkonyi-Gasic E."/>
            <person name="Gambi F."/>
            <person name="Hanley J."/>
            <person name="Yao J.-L."/>
            <person name="Cheung J."/>
            <person name="David K."/>
            <person name="Warren B."/>
            <person name="Marsh K."/>
            <person name="Snowden K."/>
            <person name="Lin-Wang K."/>
            <person name="Brian L."/>
            <person name="Martinez-Sanchez M."/>
            <person name="Wang M."/>
            <person name="Ileperuma N."/>
            <person name="Macnee N."/>
            <person name="Campin R."/>
            <person name="Mcatee P."/>
            <person name="Drummond R."/>
            <person name="Espley R."/>
            <person name="Ireland H."/>
            <person name="Wu R."/>
            <person name="Atkinson R."/>
            <person name="Karunairetnam S."/>
            <person name="Bulley S."/>
            <person name="Chunkath S."/>
            <person name="Hanley Z."/>
            <person name="Storey R."/>
            <person name="Thrimawithana A."/>
            <person name="Thomson S."/>
            <person name="David C."/>
            <person name="Testolin R."/>
        </authorList>
    </citation>
    <scope>NUCLEOTIDE SEQUENCE [LARGE SCALE GENOMIC DNA]</scope>
    <source>
        <strain evidence="24">cv. Red5</strain>
        <tissue evidence="23">Young leaf</tissue>
    </source>
</reference>
<evidence type="ECO:0000256" key="9">
    <source>
        <dbReference type="ARBA" id="ARBA00022692"/>
    </source>
</evidence>
<comment type="similarity">
    <text evidence="2">Belongs to the protein kinase superfamily. Ser/Thr protein kinase family.</text>
</comment>
<dbReference type="InterPro" id="IPR032675">
    <property type="entry name" value="LRR_dom_sf"/>
</dbReference>
<dbReference type="InterPro" id="IPR011009">
    <property type="entry name" value="Kinase-like_dom_sf"/>
</dbReference>
<dbReference type="Gramene" id="PSS05634">
    <property type="protein sequence ID" value="PSS05634"/>
    <property type="gene ID" value="CEY00_Acc18903"/>
</dbReference>
<keyword evidence="12" id="KW-0547">Nucleotide-binding</keyword>
<dbReference type="GO" id="GO:0005524">
    <property type="term" value="F:ATP binding"/>
    <property type="evidence" value="ECO:0007669"/>
    <property type="project" value="UniProtKB-KW"/>
</dbReference>
<evidence type="ECO:0000256" key="17">
    <source>
        <dbReference type="ARBA" id="ARBA00023170"/>
    </source>
</evidence>
<keyword evidence="13 23" id="KW-0418">Kinase</keyword>
<keyword evidence="11" id="KW-0677">Repeat</keyword>
<feature type="signal peptide" evidence="21">
    <location>
        <begin position="1"/>
        <end position="28"/>
    </location>
</feature>
<keyword evidence="7" id="KW-0433">Leucine-rich repeat</keyword>
<evidence type="ECO:0000256" key="10">
    <source>
        <dbReference type="ARBA" id="ARBA00022729"/>
    </source>
</evidence>
<dbReference type="SUPFAM" id="SSF52058">
    <property type="entry name" value="L domain-like"/>
    <property type="match status" value="1"/>
</dbReference>
<dbReference type="InParanoid" id="A0A2R6QBX2"/>
<dbReference type="SUPFAM" id="SSF56112">
    <property type="entry name" value="Protein kinase-like (PK-like)"/>
    <property type="match status" value="1"/>
</dbReference>
<dbReference type="Pfam" id="PF00560">
    <property type="entry name" value="LRR_1"/>
    <property type="match status" value="1"/>
</dbReference>
<name>A0A2R6QBX2_ACTCC</name>
<gene>
    <name evidence="23" type="ORF">CEY00_Acc18903</name>
</gene>
<dbReference type="Pfam" id="PF08263">
    <property type="entry name" value="LRRNT_2"/>
    <property type="match status" value="1"/>
</dbReference>
<dbReference type="EC" id="2.7.11.1" evidence="3"/>
<dbReference type="InterPro" id="IPR008271">
    <property type="entry name" value="Ser/Thr_kinase_AS"/>
</dbReference>
<comment type="catalytic activity">
    <reaction evidence="19">
        <text>L-threonyl-[protein] + ATP = O-phospho-L-threonyl-[protein] + ADP + H(+)</text>
        <dbReference type="Rhea" id="RHEA:46608"/>
        <dbReference type="Rhea" id="RHEA-COMP:11060"/>
        <dbReference type="Rhea" id="RHEA-COMP:11605"/>
        <dbReference type="ChEBI" id="CHEBI:15378"/>
        <dbReference type="ChEBI" id="CHEBI:30013"/>
        <dbReference type="ChEBI" id="CHEBI:30616"/>
        <dbReference type="ChEBI" id="CHEBI:61977"/>
        <dbReference type="ChEBI" id="CHEBI:456216"/>
        <dbReference type="EC" id="2.7.11.1"/>
    </reaction>
</comment>
<sequence length="362" mass="40279">MNLQVVSWPLYLFMHVVVLLCLAASVHGGNETDRLTLIAFKAQITNDPYGVLNSWNGSIHFCQWAGVTCGRRHQRVTVVKLDHCKLEGSISPHIGNLRLVGKIPAELGRLSKLKGLYLGKNNLTGGVPSTFANLSYLEVLSLVDNGISGNIHDALGRLRNLKKLEFEENRALRSVKHRNLLKILTACSSVDYQGNDFKALVYEFIVNGSVEEWLHPNENKYDMHEESRNLNLLQRLNIAIDVASALDYLHHHCPEPIVHCDLKPNNVLLDNEMTGHVGDFGLAKFLPEATYVSSTNHSSSNGIRGSVGYAALEYGMGNEVSTSGDVYSYDILLLEMFTAKRSTDNNFNDYLSLHNFAKMALP</sequence>
<organism evidence="23 24">
    <name type="scientific">Actinidia chinensis var. chinensis</name>
    <name type="common">Chinese soft-hair kiwi</name>
    <dbReference type="NCBI Taxonomy" id="1590841"/>
    <lineage>
        <taxon>Eukaryota</taxon>
        <taxon>Viridiplantae</taxon>
        <taxon>Streptophyta</taxon>
        <taxon>Embryophyta</taxon>
        <taxon>Tracheophyta</taxon>
        <taxon>Spermatophyta</taxon>
        <taxon>Magnoliopsida</taxon>
        <taxon>eudicotyledons</taxon>
        <taxon>Gunneridae</taxon>
        <taxon>Pentapetalae</taxon>
        <taxon>asterids</taxon>
        <taxon>Ericales</taxon>
        <taxon>Actinidiaceae</taxon>
        <taxon>Actinidia</taxon>
    </lineage>
</organism>
<dbReference type="PROSITE" id="PS00108">
    <property type="entry name" value="PROTEIN_KINASE_ST"/>
    <property type="match status" value="1"/>
</dbReference>
<evidence type="ECO:0000256" key="14">
    <source>
        <dbReference type="ARBA" id="ARBA00022840"/>
    </source>
</evidence>
<dbReference type="PROSITE" id="PS50011">
    <property type="entry name" value="PROTEIN_KINASE_DOM"/>
    <property type="match status" value="1"/>
</dbReference>
<dbReference type="GO" id="GO:0004674">
    <property type="term" value="F:protein serine/threonine kinase activity"/>
    <property type="evidence" value="ECO:0007669"/>
    <property type="project" value="UniProtKB-KW"/>
</dbReference>
<evidence type="ECO:0000313" key="24">
    <source>
        <dbReference type="Proteomes" id="UP000241394"/>
    </source>
</evidence>
<dbReference type="InterPro" id="IPR051809">
    <property type="entry name" value="Plant_receptor-like_S/T_kinase"/>
</dbReference>
<dbReference type="EMBL" id="NKQK01000017">
    <property type="protein sequence ID" value="PSS05634.1"/>
    <property type="molecule type" value="Genomic_DNA"/>
</dbReference>
<evidence type="ECO:0000256" key="20">
    <source>
        <dbReference type="ARBA" id="ARBA00048679"/>
    </source>
</evidence>
<dbReference type="InterPro" id="IPR000719">
    <property type="entry name" value="Prot_kinase_dom"/>
</dbReference>
<evidence type="ECO:0000256" key="6">
    <source>
        <dbReference type="ARBA" id="ARBA00022553"/>
    </source>
</evidence>
<keyword evidence="17 23" id="KW-0675">Receptor</keyword>
<comment type="subcellular location">
    <subcellularLocation>
        <location evidence="1">Cell membrane</location>
        <topology evidence="1">Single-pass membrane protein</topology>
    </subcellularLocation>
</comment>
<evidence type="ECO:0000256" key="8">
    <source>
        <dbReference type="ARBA" id="ARBA00022679"/>
    </source>
</evidence>
<dbReference type="GO" id="GO:0005886">
    <property type="term" value="C:plasma membrane"/>
    <property type="evidence" value="ECO:0007669"/>
    <property type="project" value="UniProtKB-SubCell"/>
</dbReference>
<keyword evidence="24" id="KW-1185">Reference proteome</keyword>
<dbReference type="FunFam" id="1.10.510.10:FF:000358">
    <property type="entry name" value="Putative leucine-rich repeat receptor-like serine/threonine-protein kinase"/>
    <property type="match status" value="1"/>
</dbReference>
<evidence type="ECO:0000256" key="15">
    <source>
        <dbReference type="ARBA" id="ARBA00022989"/>
    </source>
</evidence>
<evidence type="ECO:0000256" key="2">
    <source>
        <dbReference type="ARBA" id="ARBA00008684"/>
    </source>
</evidence>
<dbReference type="Gene3D" id="1.10.510.10">
    <property type="entry name" value="Transferase(Phosphotransferase) domain 1"/>
    <property type="match status" value="1"/>
</dbReference>
<keyword evidence="18" id="KW-0325">Glycoprotein</keyword>
<evidence type="ECO:0000313" key="23">
    <source>
        <dbReference type="EMBL" id="PSS05634.1"/>
    </source>
</evidence>
<accession>A0A2R6QBX2</accession>
<keyword evidence="15" id="KW-1133">Transmembrane helix</keyword>
<dbReference type="InterPro" id="IPR001611">
    <property type="entry name" value="Leu-rich_rpt"/>
</dbReference>
<keyword evidence="4" id="KW-1003">Cell membrane</keyword>
<keyword evidence="14" id="KW-0067">ATP-binding</keyword>
<comment type="catalytic activity">
    <reaction evidence="20">
        <text>L-seryl-[protein] + ATP = O-phospho-L-seryl-[protein] + ADP + H(+)</text>
        <dbReference type="Rhea" id="RHEA:17989"/>
        <dbReference type="Rhea" id="RHEA-COMP:9863"/>
        <dbReference type="Rhea" id="RHEA-COMP:11604"/>
        <dbReference type="ChEBI" id="CHEBI:15378"/>
        <dbReference type="ChEBI" id="CHEBI:29999"/>
        <dbReference type="ChEBI" id="CHEBI:30616"/>
        <dbReference type="ChEBI" id="CHEBI:83421"/>
        <dbReference type="ChEBI" id="CHEBI:456216"/>
        <dbReference type="EC" id="2.7.11.1"/>
    </reaction>
</comment>
<dbReference type="OrthoDB" id="1103805at2759"/>
<feature type="domain" description="Protein kinase" evidence="22">
    <location>
        <begin position="137"/>
        <end position="362"/>
    </location>
</feature>
<dbReference type="InterPro" id="IPR001245">
    <property type="entry name" value="Ser-Thr/Tyr_kinase_cat_dom"/>
</dbReference>
<evidence type="ECO:0000256" key="7">
    <source>
        <dbReference type="ARBA" id="ARBA00022614"/>
    </source>
</evidence>
<dbReference type="PANTHER" id="PTHR27008">
    <property type="entry name" value="OS04G0122200 PROTEIN"/>
    <property type="match status" value="1"/>
</dbReference>
<dbReference type="Proteomes" id="UP000241394">
    <property type="component" value="Chromosome LG17"/>
</dbReference>
<evidence type="ECO:0000256" key="16">
    <source>
        <dbReference type="ARBA" id="ARBA00023136"/>
    </source>
</evidence>
<dbReference type="OMA" id="DMHEESR"/>
<keyword evidence="8" id="KW-0808">Transferase</keyword>
<evidence type="ECO:0000256" key="12">
    <source>
        <dbReference type="ARBA" id="ARBA00022741"/>
    </source>
</evidence>
<evidence type="ECO:0000256" key="11">
    <source>
        <dbReference type="ARBA" id="ARBA00022737"/>
    </source>
</evidence>
<feature type="chain" id="PRO_5015359184" description="non-specific serine/threonine protein kinase" evidence="21">
    <location>
        <begin position="29"/>
        <end position="362"/>
    </location>
</feature>
<keyword evidence="9" id="KW-0812">Transmembrane</keyword>
<evidence type="ECO:0000256" key="21">
    <source>
        <dbReference type="SAM" id="SignalP"/>
    </source>
</evidence>
<evidence type="ECO:0000256" key="4">
    <source>
        <dbReference type="ARBA" id="ARBA00022475"/>
    </source>
</evidence>
<proteinExistence type="inferred from homology"/>
<comment type="caution">
    <text evidence="23">The sequence shown here is derived from an EMBL/GenBank/DDBJ whole genome shotgun (WGS) entry which is preliminary data.</text>
</comment>
<dbReference type="Pfam" id="PF07714">
    <property type="entry name" value="PK_Tyr_Ser-Thr"/>
    <property type="match status" value="1"/>
</dbReference>
<evidence type="ECO:0000256" key="5">
    <source>
        <dbReference type="ARBA" id="ARBA00022527"/>
    </source>
</evidence>
<keyword evidence="6" id="KW-0597">Phosphoprotein</keyword>
<dbReference type="InterPro" id="IPR013210">
    <property type="entry name" value="LRR_N_plant-typ"/>
</dbReference>
<keyword evidence="16" id="KW-0472">Membrane</keyword>
<evidence type="ECO:0000256" key="13">
    <source>
        <dbReference type="ARBA" id="ARBA00022777"/>
    </source>
</evidence>
<dbReference type="SMART" id="SM00220">
    <property type="entry name" value="S_TKc"/>
    <property type="match status" value="1"/>
</dbReference>